<reference evidence="2" key="1">
    <citation type="journal article" date="1997" name="Nucleic Acids Res.">
        <title>tRNAscan-SE: a program for improved detection of transfer RNA genes in genomic sequence.</title>
        <authorList>
            <person name="Lowe T.M."/>
            <person name="Eddy S.R."/>
        </authorList>
    </citation>
    <scope>NUCLEOTIDE SEQUENCE [LARGE SCALE GENOMIC DNA]</scope>
</reference>
<proteinExistence type="predicted"/>
<organism evidence="2 3">
    <name type="scientific">Drosophila arizonae</name>
    <name type="common">Fruit fly</name>
    <dbReference type="NCBI Taxonomy" id="7263"/>
    <lineage>
        <taxon>Eukaryota</taxon>
        <taxon>Metazoa</taxon>
        <taxon>Ecdysozoa</taxon>
        <taxon>Arthropoda</taxon>
        <taxon>Hexapoda</taxon>
        <taxon>Insecta</taxon>
        <taxon>Pterygota</taxon>
        <taxon>Neoptera</taxon>
        <taxon>Endopterygota</taxon>
        <taxon>Diptera</taxon>
        <taxon>Brachycera</taxon>
        <taxon>Muscomorpha</taxon>
        <taxon>Ephydroidea</taxon>
        <taxon>Drosophilidae</taxon>
        <taxon>Drosophila</taxon>
    </lineage>
</organism>
<sequence>MQRIRNMLLTHAECEQILKNMVNATEEELQLLDYRLARDTSAVGYLGDYYTLTLSYCTADTNILQSRELFVKALPQLSDEMEKEAIFRKEAWLYDTLLTNMQKYSKIKWSAKCFYTRPDLIVLENIKLAGYRAAAEKLLSETQLQQLLRSMAAFHASSLIYEQRQSFSIGRECSERLQEITVASNIAWFTTGISAVLDVIKSLPQYQANSWIDQQLAKLVDRVYEQVSPSTKYRNVLCHRDLWAGNVLFPADPQDAVILVDYQTCRYSPPAIDLCFCLYLNLSSTERQRLESKSLDLYYNWLQQSLQHFGLRSDEIISKEELLQSYEEFRLFATVYSAVAATIIKVPPSFVTNEFKYIDRSAVIMKHMRENAVFGDEMEKCCIEVVETAMNTL</sequence>
<dbReference type="Proteomes" id="UP000694904">
    <property type="component" value="Chromosome 3"/>
</dbReference>
<dbReference type="Pfam" id="PF02958">
    <property type="entry name" value="EcKL"/>
    <property type="match status" value="1"/>
</dbReference>
<dbReference type="InterPro" id="IPR015897">
    <property type="entry name" value="CHK_kinase-like"/>
</dbReference>
<name>A0ABM1NW57_DROAR</name>
<evidence type="ECO:0000313" key="2">
    <source>
        <dbReference type="Proteomes" id="UP000694904"/>
    </source>
</evidence>
<evidence type="ECO:0000313" key="3">
    <source>
        <dbReference type="RefSeq" id="XP_017859193.1"/>
    </source>
</evidence>
<dbReference type="PANTHER" id="PTHR11012:SF59">
    <property type="entry name" value="CHK KINASE-LIKE DOMAIN-CONTAINING PROTEIN-RELATED"/>
    <property type="match status" value="1"/>
</dbReference>
<reference evidence="2" key="2">
    <citation type="journal article" date="2016" name="G3 (Bethesda)">
        <title>Genome Evolution in Three Species of Cactophilic Drosophila.</title>
        <authorList>
            <person name="Sanchez-Flores A."/>
            <person name="Penazola F."/>
            <person name="Carpinteyro-Ponce J."/>
            <person name="Nazario-Yepiz N."/>
            <person name="Abreu-Goodger C."/>
            <person name="Machado C.A."/>
            <person name="Markow T.A."/>
        </authorList>
    </citation>
    <scope>NUCLEOTIDE SEQUENCE [LARGE SCALE GENOMIC DNA]</scope>
</reference>
<gene>
    <name evidence="3" type="primary">LOC108611197</name>
</gene>
<feature type="domain" description="CHK kinase-like" evidence="1">
    <location>
        <begin position="121"/>
        <end position="308"/>
    </location>
</feature>
<dbReference type="InterPro" id="IPR011009">
    <property type="entry name" value="Kinase-like_dom_sf"/>
</dbReference>
<evidence type="ECO:0000259" key="1">
    <source>
        <dbReference type="SMART" id="SM00587"/>
    </source>
</evidence>
<accession>A0ABM1NW57</accession>
<dbReference type="InterPro" id="IPR004119">
    <property type="entry name" value="EcKL"/>
</dbReference>
<protein>
    <submittedName>
        <fullName evidence="3">Uncharacterized protein LOC108611197</fullName>
    </submittedName>
</protein>
<reference evidence="3" key="3">
    <citation type="submission" date="2025-08" db="UniProtKB">
        <authorList>
            <consortium name="RefSeq"/>
        </authorList>
    </citation>
    <scope>IDENTIFICATION</scope>
    <source>
        <tissue evidence="3">Whole organism</tissue>
    </source>
</reference>
<dbReference type="SMART" id="SM00587">
    <property type="entry name" value="CHK"/>
    <property type="match status" value="1"/>
</dbReference>
<dbReference type="PANTHER" id="PTHR11012">
    <property type="entry name" value="PROTEIN KINASE-LIKE DOMAIN-CONTAINING"/>
    <property type="match status" value="1"/>
</dbReference>
<dbReference type="SUPFAM" id="SSF56112">
    <property type="entry name" value="Protein kinase-like (PK-like)"/>
    <property type="match status" value="1"/>
</dbReference>
<dbReference type="RefSeq" id="XP_017859193.1">
    <property type="nucleotide sequence ID" value="XM_018003704.1"/>
</dbReference>
<dbReference type="Gene3D" id="3.90.1200.10">
    <property type="match status" value="1"/>
</dbReference>
<keyword evidence="2" id="KW-1185">Reference proteome</keyword>
<dbReference type="GeneID" id="108611197"/>